<protein>
    <submittedName>
        <fullName evidence="1">Uncharacterized protein</fullName>
    </submittedName>
</protein>
<gene>
    <name evidence="1" type="ORF">OCU04_004085</name>
</gene>
<proteinExistence type="predicted"/>
<evidence type="ECO:0000313" key="1">
    <source>
        <dbReference type="EMBL" id="KAJ8068535.1"/>
    </source>
</evidence>
<keyword evidence="2" id="KW-1185">Reference proteome</keyword>
<dbReference type="EMBL" id="JAPEIS010000003">
    <property type="protein sequence ID" value="KAJ8068535.1"/>
    <property type="molecule type" value="Genomic_DNA"/>
</dbReference>
<organism evidence="1 2">
    <name type="scientific">Sclerotinia nivalis</name>
    <dbReference type="NCBI Taxonomy" id="352851"/>
    <lineage>
        <taxon>Eukaryota</taxon>
        <taxon>Fungi</taxon>
        <taxon>Dikarya</taxon>
        <taxon>Ascomycota</taxon>
        <taxon>Pezizomycotina</taxon>
        <taxon>Leotiomycetes</taxon>
        <taxon>Helotiales</taxon>
        <taxon>Sclerotiniaceae</taxon>
        <taxon>Sclerotinia</taxon>
    </lineage>
</organism>
<sequence length="116" mass="12851">MVVIHTASINPTRLLLRHIYTTSFLRPETALRGEGYWGSPPAVAEVLEEAEPTTAREAESPSERRRIQRGIGAARAQAADYEDDLVAKENLQALEQGNARFTAFGKKKMDEKAALQ</sequence>
<accession>A0A9X0DND5</accession>
<comment type="caution">
    <text evidence="1">The sequence shown here is derived from an EMBL/GenBank/DDBJ whole genome shotgun (WGS) entry which is preliminary data.</text>
</comment>
<name>A0A9X0DND5_9HELO</name>
<dbReference type="AlphaFoldDB" id="A0A9X0DND5"/>
<reference evidence="1" key="1">
    <citation type="submission" date="2022-11" db="EMBL/GenBank/DDBJ databases">
        <title>Genome Resource of Sclerotinia nivalis Strain SnTB1, a Plant Pathogen Isolated from American Ginseng.</title>
        <authorList>
            <person name="Fan S."/>
        </authorList>
    </citation>
    <scope>NUCLEOTIDE SEQUENCE</scope>
    <source>
        <strain evidence="1">SnTB1</strain>
    </source>
</reference>
<evidence type="ECO:0000313" key="2">
    <source>
        <dbReference type="Proteomes" id="UP001152300"/>
    </source>
</evidence>
<dbReference type="Proteomes" id="UP001152300">
    <property type="component" value="Unassembled WGS sequence"/>
</dbReference>